<dbReference type="PANTHER" id="PTHR43669:SF3">
    <property type="entry name" value="ALCOHOL DEHYDROGENASE, PUTATIVE (AFU_ORTHOLOGUE AFUA_3G03445)-RELATED"/>
    <property type="match status" value="1"/>
</dbReference>
<dbReference type="AlphaFoldDB" id="A0A1C4WDL3"/>
<dbReference type="GO" id="GO:0016491">
    <property type="term" value="F:oxidoreductase activity"/>
    <property type="evidence" value="ECO:0007669"/>
    <property type="project" value="UniProtKB-KW"/>
</dbReference>
<dbReference type="EMBL" id="LT607411">
    <property type="protein sequence ID" value="SCE94337.1"/>
    <property type="molecule type" value="Genomic_DNA"/>
</dbReference>
<keyword evidence="2" id="KW-0560">Oxidoreductase</keyword>
<dbReference type="InterPro" id="IPR036291">
    <property type="entry name" value="NAD(P)-bd_dom_sf"/>
</dbReference>
<evidence type="ECO:0000256" key="2">
    <source>
        <dbReference type="ARBA" id="ARBA00023002"/>
    </source>
</evidence>
<accession>A0A1C4WDL3</accession>
<dbReference type="InterPro" id="IPR002347">
    <property type="entry name" value="SDR_fam"/>
</dbReference>
<keyword evidence="4" id="KW-1185">Reference proteome</keyword>
<dbReference type="PRINTS" id="PR00081">
    <property type="entry name" value="GDHRDH"/>
</dbReference>
<proteinExistence type="inferred from homology"/>
<evidence type="ECO:0000313" key="3">
    <source>
        <dbReference type="EMBL" id="SCE94337.1"/>
    </source>
</evidence>
<dbReference type="Proteomes" id="UP000198242">
    <property type="component" value="Chromosome I"/>
</dbReference>
<dbReference type="Gene3D" id="3.40.50.720">
    <property type="entry name" value="NAD(P)-binding Rossmann-like Domain"/>
    <property type="match status" value="1"/>
</dbReference>
<evidence type="ECO:0000313" key="4">
    <source>
        <dbReference type="Proteomes" id="UP000198242"/>
    </source>
</evidence>
<name>A0A1C4WDL3_MICVI</name>
<reference evidence="4" key="1">
    <citation type="submission" date="2016-06" db="EMBL/GenBank/DDBJ databases">
        <authorList>
            <person name="Varghese N."/>
            <person name="Submissions Spin"/>
        </authorList>
    </citation>
    <scope>NUCLEOTIDE SEQUENCE [LARGE SCALE GENOMIC DNA]</scope>
    <source>
        <strain evidence="4">DSM 43909</strain>
    </source>
</reference>
<protein>
    <submittedName>
        <fullName evidence="3">Short chain dehydrogenase</fullName>
    </submittedName>
</protein>
<organism evidence="3 4">
    <name type="scientific">Micromonospora viridifaciens</name>
    <dbReference type="NCBI Taxonomy" id="1881"/>
    <lineage>
        <taxon>Bacteria</taxon>
        <taxon>Bacillati</taxon>
        <taxon>Actinomycetota</taxon>
        <taxon>Actinomycetes</taxon>
        <taxon>Micromonosporales</taxon>
        <taxon>Micromonosporaceae</taxon>
        <taxon>Micromonospora</taxon>
    </lineage>
</organism>
<evidence type="ECO:0000256" key="1">
    <source>
        <dbReference type="ARBA" id="ARBA00006484"/>
    </source>
</evidence>
<dbReference type="Pfam" id="PF00106">
    <property type="entry name" value="adh_short"/>
    <property type="match status" value="1"/>
</dbReference>
<gene>
    <name evidence="3" type="ORF">GA0074695_2332</name>
</gene>
<dbReference type="CDD" id="cd05233">
    <property type="entry name" value="SDR_c"/>
    <property type="match status" value="1"/>
</dbReference>
<sequence length="141" mass="14516">MNLTDRVAVITGGAGGIGAALGRRFAAEGAAAVVLVDLNADAARTVAEAIGPVAHGVPADVADEAQVRALVEETERRYGRIDLFCANAGVATGGGVDAPDADWERSWQVNVMAHVYAARSVLPAMLRRGADYQNAGRCSAL</sequence>
<dbReference type="SUPFAM" id="SSF51735">
    <property type="entry name" value="NAD(P)-binding Rossmann-fold domains"/>
    <property type="match status" value="1"/>
</dbReference>
<dbReference type="PANTHER" id="PTHR43669">
    <property type="entry name" value="5-KETO-D-GLUCONATE 5-REDUCTASE"/>
    <property type="match status" value="1"/>
</dbReference>
<comment type="similarity">
    <text evidence="1">Belongs to the short-chain dehydrogenases/reductases (SDR) family.</text>
</comment>